<dbReference type="EMBL" id="BDQF01000010">
    <property type="protein sequence ID" value="GAW81130.1"/>
    <property type="molecule type" value="Genomic_DNA"/>
</dbReference>
<feature type="domain" description="TNase-like" evidence="3">
    <location>
        <begin position="169"/>
        <end position="386"/>
    </location>
</feature>
<dbReference type="GO" id="GO:0003723">
    <property type="term" value="F:RNA binding"/>
    <property type="evidence" value="ECO:0007669"/>
    <property type="project" value="TreeGrafter"/>
</dbReference>
<dbReference type="InterPro" id="IPR035437">
    <property type="entry name" value="SNase_OB-fold_sf"/>
</dbReference>
<evidence type="ECO:0000259" key="3">
    <source>
        <dbReference type="PROSITE" id="PS50830"/>
    </source>
</evidence>
<protein>
    <submittedName>
        <fullName evidence="4">Tudor staphylococcal nuclease</fullName>
    </submittedName>
</protein>
<dbReference type="GO" id="GO:0006402">
    <property type="term" value="P:mRNA catabolic process"/>
    <property type="evidence" value="ECO:0007669"/>
    <property type="project" value="TreeGrafter"/>
</dbReference>
<dbReference type="InterPro" id="IPR016071">
    <property type="entry name" value="Staphylococal_nuclease_OB-fold"/>
</dbReference>
<feature type="domain" description="TNase-like" evidence="3">
    <location>
        <begin position="2"/>
        <end position="140"/>
    </location>
</feature>
<feature type="domain" description="TNase-like" evidence="3">
    <location>
        <begin position="695"/>
        <end position="871"/>
    </location>
</feature>
<dbReference type="GeneID" id="39747848"/>
<accession>A0A1Y1JFU1</accession>
<evidence type="ECO:0000256" key="1">
    <source>
        <dbReference type="SAM" id="MobiDB-lite"/>
    </source>
</evidence>
<dbReference type="Pfam" id="PF00567">
    <property type="entry name" value="TUDOR"/>
    <property type="match status" value="1"/>
</dbReference>
<organism evidence="4 5">
    <name type="scientific">Plasmodium gonderi</name>
    <dbReference type="NCBI Taxonomy" id="77519"/>
    <lineage>
        <taxon>Eukaryota</taxon>
        <taxon>Sar</taxon>
        <taxon>Alveolata</taxon>
        <taxon>Apicomplexa</taxon>
        <taxon>Aconoidasida</taxon>
        <taxon>Haemosporida</taxon>
        <taxon>Plasmodiidae</taxon>
        <taxon>Plasmodium</taxon>
        <taxon>Plasmodium (Plasmodium)</taxon>
    </lineage>
</organism>
<dbReference type="Pfam" id="PF00565">
    <property type="entry name" value="SNase"/>
    <property type="match status" value="3"/>
</dbReference>
<dbReference type="OMA" id="ARCADHH"/>
<dbReference type="Gene3D" id="2.40.50.90">
    <property type="match status" value="6"/>
</dbReference>
<dbReference type="RefSeq" id="XP_028543719.1">
    <property type="nucleotide sequence ID" value="XM_028687918.1"/>
</dbReference>
<dbReference type="SMART" id="SM00318">
    <property type="entry name" value="SNc"/>
    <property type="match status" value="3"/>
</dbReference>
<dbReference type="SUPFAM" id="SSF63748">
    <property type="entry name" value="Tudor/PWWP/MBT"/>
    <property type="match status" value="1"/>
</dbReference>
<proteinExistence type="predicted"/>
<evidence type="ECO:0000313" key="4">
    <source>
        <dbReference type="EMBL" id="GAW81130.1"/>
    </source>
</evidence>
<dbReference type="SMART" id="SM00333">
    <property type="entry name" value="TUDOR"/>
    <property type="match status" value="1"/>
</dbReference>
<comment type="caution">
    <text evidence="4">The sequence shown here is derived from an EMBL/GenBank/DDBJ whole genome shotgun (WGS) entry which is preliminary data.</text>
</comment>
<dbReference type="GO" id="GO:0005634">
    <property type="term" value="C:nucleus"/>
    <property type="evidence" value="ECO:0007669"/>
    <property type="project" value="TreeGrafter"/>
</dbReference>
<dbReference type="PANTHER" id="PTHR12302:SF2">
    <property type="entry name" value="STAPHYLOCOCCAL NUCLEASE DOMAIN-CONTAINING PROTEIN 1"/>
    <property type="match status" value="1"/>
</dbReference>
<dbReference type="OrthoDB" id="10023235at2759"/>
<dbReference type="Gene3D" id="2.30.30.140">
    <property type="match status" value="1"/>
</dbReference>
<dbReference type="PANTHER" id="PTHR12302">
    <property type="entry name" value="EBNA2 BINDING PROTEIN P100"/>
    <property type="match status" value="1"/>
</dbReference>
<sequence length="1136" mass="131745">MERLNGIVKQVTSADTYILTGAKKGGVVQERQVSLACIQCPRLFMKSQNIEKNEEPFAWESREFIRKMIIGKNVSFVVEYIYNNRTYCSVFFEDQNLSILLLQKGYANLVSNKNIKTNVYADLESYYIEAKEKKIGIFGNNINSYVRNIVYSYNDKNQNKQIYNMFLNRSLKCVVEHVRDGSNFRVYAEIDTNEKREMGRSNSIGNSPAVERTNDDKEKKMKNKNKSTGEEGGVKKKKKKKKKNGNNDENNSDNDDEEDGKKGKEKMYKTMYYFSFTLCGIIVDMFKKEVVNNVENVKEEPYAMETKKFVESRLLNRDIEIEIKHMDNNCNLYANVHYKLGNICTLLLKNGYAYINEYTIKYVENAIEYKRALDEAIQLRKKKWINYTEKKVDYEKEYLTTVIEVLYGDVIIVDYQNEERRLYLASIKCEKHSTDLALNTLCLSAKDFLKTQIVGEVVKIVTEYVRTPQSNSEGYIPPCSDDKGRMHFVSVYKMVNKKKENMKGVNGTSGALPSSKWSKANEEEEEKKKKKKKKKGTTKESNEEEANKDEESEKFEKVEKNVKNAKSEKIAKSEKTTKSEKTVKNEKTAKNKKTAKSEKNVKGNAEVHMPSDEGYTSINMNEQLVAKGLAKVMNHRQEDEKASNYFRLQELEKEAEEKKLGRFNPHIDIIKINNISGSENSLRARSFENVLNKYNNLNASVDYIYGANKFKLYIPSQNLLINFILLGITVQKINLKEINTVSSVNNNHGSSAMQNKKTIDEYDGEDVNILNGNVRSNRKEKIELKELAIQAYKYTRKMLMQRNVQISIITCDKGGNFIGILRHQNKDFSIHLLSLGFGTLNEIGLNNTNERNNYVKAVEEAKKEKRNIWSIERMIENDDYDEEEEERKNGVSSSNAMLNGHKNLSQFDNIYYCSYVEDINNISIQLKSKQDQLKKLQDELNKPANLETSSQYMLSEVKKNTLVIAKYIDKCYYRAVILQVNKNKKKALVKYIDFGNEDELNFDDIKKLSDASLNLKNYPPFSIRVSLAGVKIPNENKTDLIIYIKKFLLDKFLYVKFEKKEKNSPFYYVVFYDYERFTTNKNVKSVNEDMVASGICYVDNRSDTKIFEKLKKEEIVAKKEKLIIWAYGDIDYDEDN</sequence>
<keyword evidence="5" id="KW-1185">Reference proteome</keyword>
<feature type="region of interest" description="Disordered" evidence="1">
    <location>
        <begin position="197"/>
        <end position="262"/>
    </location>
</feature>
<feature type="domain" description="Tudor" evidence="2">
    <location>
        <begin position="956"/>
        <end position="1015"/>
    </location>
</feature>
<dbReference type="SUPFAM" id="SSF50199">
    <property type="entry name" value="Staphylococcal nuclease"/>
    <property type="match status" value="5"/>
</dbReference>
<gene>
    <name evidence="4" type="ORF">PGO_093300</name>
</gene>
<evidence type="ECO:0000313" key="5">
    <source>
        <dbReference type="Proteomes" id="UP000195521"/>
    </source>
</evidence>
<evidence type="ECO:0000259" key="2">
    <source>
        <dbReference type="PROSITE" id="PS50304"/>
    </source>
</evidence>
<reference evidence="5" key="1">
    <citation type="submission" date="2017-04" db="EMBL/GenBank/DDBJ databases">
        <title>Plasmodium gonderi genome.</title>
        <authorList>
            <person name="Arisue N."/>
            <person name="Honma H."/>
            <person name="Kawai S."/>
            <person name="Tougan T."/>
            <person name="Tanabe K."/>
            <person name="Horii T."/>
        </authorList>
    </citation>
    <scope>NUCLEOTIDE SEQUENCE [LARGE SCALE GENOMIC DNA]</scope>
    <source>
        <strain evidence="5">ATCC 30045</strain>
    </source>
</reference>
<dbReference type="GO" id="GO:0004518">
    <property type="term" value="F:nuclease activity"/>
    <property type="evidence" value="ECO:0007669"/>
    <property type="project" value="TreeGrafter"/>
</dbReference>
<name>A0A1Y1JFU1_PLAGO</name>
<dbReference type="InterPro" id="IPR002999">
    <property type="entry name" value="Tudor"/>
</dbReference>
<feature type="compositionally biased region" description="Basic residues" evidence="1">
    <location>
        <begin position="235"/>
        <end position="244"/>
    </location>
</feature>
<feature type="region of interest" description="Disordered" evidence="1">
    <location>
        <begin position="500"/>
        <end position="614"/>
    </location>
</feature>
<dbReference type="GO" id="GO:0005829">
    <property type="term" value="C:cytosol"/>
    <property type="evidence" value="ECO:0007669"/>
    <property type="project" value="TreeGrafter"/>
</dbReference>
<dbReference type="AlphaFoldDB" id="A0A1Y1JFU1"/>
<dbReference type="Proteomes" id="UP000195521">
    <property type="component" value="Unassembled WGS sequence"/>
</dbReference>
<dbReference type="FunFam" id="2.30.30.140:FF:000018">
    <property type="entry name" value="Serine/threonine-protein kinase 31"/>
    <property type="match status" value="1"/>
</dbReference>
<dbReference type="FunFam" id="2.40.50.90:FF:000037">
    <property type="entry name" value="Tudor staphylococcal nuclease"/>
    <property type="match status" value="1"/>
</dbReference>
<dbReference type="PROSITE" id="PS50830">
    <property type="entry name" value="TNASE_3"/>
    <property type="match status" value="3"/>
</dbReference>
<feature type="compositionally biased region" description="Basic and acidic residues" evidence="1">
    <location>
        <begin position="549"/>
        <end position="601"/>
    </location>
</feature>
<dbReference type="PROSITE" id="PS50304">
    <property type="entry name" value="TUDOR"/>
    <property type="match status" value="1"/>
</dbReference>